<proteinExistence type="predicted"/>
<evidence type="ECO:0000313" key="3">
    <source>
        <dbReference type="Proteomes" id="UP000010471"/>
    </source>
</evidence>
<reference evidence="2 3" key="1">
    <citation type="submission" date="2012-06" db="EMBL/GenBank/DDBJ databases">
        <title>Finished chromosome of genome of Microcoleus sp. PCC 7113.</title>
        <authorList>
            <consortium name="US DOE Joint Genome Institute"/>
            <person name="Gugger M."/>
            <person name="Coursin T."/>
            <person name="Rippka R."/>
            <person name="Tandeau De Marsac N."/>
            <person name="Huntemann M."/>
            <person name="Wei C.-L."/>
            <person name="Han J."/>
            <person name="Detter J.C."/>
            <person name="Han C."/>
            <person name="Tapia R."/>
            <person name="Chen A."/>
            <person name="Kyrpides N."/>
            <person name="Mavromatis K."/>
            <person name="Markowitz V."/>
            <person name="Szeto E."/>
            <person name="Ivanova N."/>
            <person name="Pagani I."/>
            <person name="Pati A."/>
            <person name="Goodwin L."/>
            <person name="Nordberg H.P."/>
            <person name="Cantor M.N."/>
            <person name="Hua S.X."/>
            <person name="Woyke T."/>
            <person name="Kerfeld C.A."/>
        </authorList>
    </citation>
    <scope>NUCLEOTIDE SEQUENCE [LARGE SCALE GENOMIC DNA]</scope>
    <source>
        <strain evidence="2 3">PCC 7113</strain>
    </source>
</reference>
<evidence type="ECO:0000313" key="2">
    <source>
        <dbReference type="EMBL" id="AFZ20969.1"/>
    </source>
</evidence>
<dbReference type="KEGG" id="mic:Mic7113_5320"/>
<organism evidence="2 3">
    <name type="scientific">Allocoleopsis franciscana PCC 7113</name>
    <dbReference type="NCBI Taxonomy" id="1173027"/>
    <lineage>
        <taxon>Bacteria</taxon>
        <taxon>Bacillati</taxon>
        <taxon>Cyanobacteriota</taxon>
        <taxon>Cyanophyceae</taxon>
        <taxon>Coleofasciculales</taxon>
        <taxon>Coleofasciculaceae</taxon>
        <taxon>Allocoleopsis</taxon>
        <taxon>Allocoleopsis franciscana</taxon>
    </lineage>
</organism>
<dbReference type="STRING" id="1173027.Mic7113_5320"/>
<name>K9WMG3_9CYAN</name>
<sequence length="322" mass="35490">MRLRWIWCLLGMGLFLTDAPVWGETTSSIVVDSPNFPLTLPSSLTPPTPVSKGEVQEETFVVDSPASRLTPVSKEGVQEETFMPGKSQFPPLISPLPREARGVVQELSQTQTTPQLETTPQPAAQELDLKPEIIENSPVLQRWLKKVPNVLQEIRHEPSFRTRVRLGYSQFPSTGQAGGFNVGVEDVFIGRTGLTVSGDYQRSFNGERESFGTDLRYYVFPLGSYVNVAPQVGYRNLTTGNFSTDGVNVGARLMLALSRTGAADVSLTQSFVSPGSRDEVGMTTLSFGYAVTQNLRLSTDIQKQNSREDKDSRVGIVLEWMP</sequence>
<keyword evidence="3" id="KW-1185">Reference proteome</keyword>
<dbReference type="Proteomes" id="UP000010471">
    <property type="component" value="Chromosome"/>
</dbReference>
<accession>K9WMG3</accession>
<protein>
    <submittedName>
        <fullName evidence="2">Uncharacterized protein</fullName>
    </submittedName>
</protein>
<evidence type="ECO:0000256" key="1">
    <source>
        <dbReference type="SAM" id="MobiDB-lite"/>
    </source>
</evidence>
<dbReference type="AlphaFoldDB" id="K9WMG3"/>
<feature type="region of interest" description="Disordered" evidence="1">
    <location>
        <begin position="66"/>
        <end position="95"/>
    </location>
</feature>
<gene>
    <name evidence="2" type="ORF">Mic7113_5320</name>
</gene>
<dbReference type="EMBL" id="CP003630">
    <property type="protein sequence ID" value="AFZ20969.1"/>
    <property type="molecule type" value="Genomic_DNA"/>
</dbReference>
<dbReference type="HOGENOM" id="CLU_862796_0_0_3"/>
<feature type="compositionally biased region" description="Low complexity" evidence="1">
    <location>
        <begin position="105"/>
        <end position="122"/>
    </location>
</feature>
<dbReference type="PATRIC" id="fig|1173027.3.peg.5895"/>
<dbReference type="eggNOG" id="ENOG502Z8M9">
    <property type="taxonomic scope" value="Bacteria"/>
</dbReference>
<feature type="region of interest" description="Disordered" evidence="1">
    <location>
        <begin position="103"/>
        <end position="122"/>
    </location>
</feature>